<keyword evidence="2" id="KW-0812">Transmembrane</keyword>
<feature type="region of interest" description="Disordered" evidence="1">
    <location>
        <begin position="518"/>
        <end position="614"/>
    </location>
</feature>
<gene>
    <name evidence="3" type="ORF">PAC_03791</name>
</gene>
<feature type="compositionally biased region" description="Polar residues" evidence="1">
    <location>
        <begin position="1"/>
        <end position="21"/>
    </location>
</feature>
<feature type="compositionally biased region" description="Polar residues" evidence="1">
    <location>
        <begin position="558"/>
        <end position="579"/>
    </location>
</feature>
<organism evidence="3 4">
    <name type="scientific">Phialocephala subalpina</name>
    <dbReference type="NCBI Taxonomy" id="576137"/>
    <lineage>
        <taxon>Eukaryota</taxon>
        <taxon>Fungi</taxon>
        <taxon>Dikarya</taxon>
        <taxon>Ascomycota</taxon>
        <taxon>Pezizomycotina</taxon>
        <taxon>Leotiomycetes</taxon>
        <taxon>Helotiales</taxon>
        <taxon>Mollisiaceae</taxon>
        <taxon>Phialocephala</taxon>
        <taxon>Phialocephala fortinii species complex</taxon>
    </lineage>
</organism>
<sequence>MATSSTTKTHASGRSPSTEPSHNPFDTIFDGDDGDSEDDWWSEEDTVDSSTPTDKAPIRVEDWPKPPQTIGLGVTVRPSPRTSTRRHTRTHSVQKLVRDKSKGRQRKQNAKAGLKVVTDISRHRPAAAPVQLQPSQTMPQMGRFVDMAALRALNGESNQSSGGFWRTKKSKALARAPNTMPTLTKNSTQATTSSPIKKVGRRNSKTLLSSPIKNNDDLSPNDRPIVIGISIPSSDISEHTVSPQTAASETTKIVRSYERRTPTNYTPDTPTIIITPAQENSVWSPLGSESISLDRELHESNMQSSRHYTPSDAPPVPQMPMSFLEDERQRIAAQKSYFSPDSDDVTTWGDDDASPRSRVVSSCTVFEEDETPVIARTGRATSVSNGTKAGKHASISTIATHRRSKGWWNYITTPFLTRSNTFATREIENQQAPAIPNLAEAAAKAQAAERDAEMWGKEFSPLTPKTSTSVSSDHWWSLDAKKAEQSPEVQDTRHKVQTSTGTLPIVLSETAGFGAVTMPSITSHDTGLSREDSASSLESGSSDREVPVLADAPRTRSMRSNNPYVQTRLSDLNGTSQRSQAREEVVELPRPTPIPAASQTIYSPSVGGPPPYSPSPARVKYKAILPPGHALGTQYPVSPGPISPGLQQAMSSGGAVPMSEIPLTPSTRRPINLNSGYPVLPTRRVEVPVVGEHYGLPPTLASKKAEAKRRRYEKEDAVAHRAGGFWRGRGCVPSRGCYGRSGAEGRRRRRWYLFLIIFFLALIILIIVLATTLHRKSNTVTQPSQWLNLTGFPSIFLGISTVVAPVNIKANTGCVFPATQWSCDLPKELQPSVSPNQENQPNFFLYVQWDNSSAANATFANVTGNKNLITRAGNPVSAGQFMKHLLLKARDIVTVSPNPAPPAFAEEFFLGNTTDGIVSSNKAGEPTPFYISFLASVNASTSSLKKRQPAAQLIPGFNEVLDDRDTDPFPNLTEIIPAPSVNSDGTAAPANLLPSPLPVQQPIRLYDRGLPTEHYGFYTYFDRSIFLKSLTLLNQTNLDSGEVPDDENGGALESAANFRCTWAETRFLVQMWTRLGSSARLNNATSSSSLASELVQPGSFPYPITITTDRHGGPPASKMVYCYALNDREGIVAGSGQLSIENRAFGGQAINPAPGVFTNSSVNNLGGFDGGTGGCACAWSNFGKVVSA</sequence>
<dbReference type="Proteomes" id="UP000184330">
    <property type="component" value="Unassembled WGS sequence"/>
</dbReference>
<feature type="compositionally biased region" description="Basic residues" evidence="1">
    <location>
        <begin position="83"/>
        <end position="92"/>
    </location>
</feature>
<keyword evidence="4" id="KW-1185">Reference proteome</keyword>
<feature type="transmembrane region" description="Helical" evidence="2">
    <location>
        <begin position="786"/>
        <end position="806"/>
    </location>
</feature>
<evidence type="ECO:0000256" key="1">
    <source>
        <dbReference type="SAM" id="MobiDB-lite"/>
    </source>
</evidence>
<dbReference type="STRING" id="576137.A0A1L7WMA2"/>
<proteinExistence type="predicted"/>
<dbReference type="OrthoDB" id="10259622at2759"/>
<name>A0A1L7WMA2_9HELO</name>
<evidence type="ECO:0000256" key="2">
    <source>
        <dbReference type="SAM" id="Phobius"/>
    </source>
</evidence>
<dbReference type="EMBL" id="FJOG01000004">
    <property type="protein sequence ID" value="CZR53909.1"/>
    <property type="molecule type" value="Genomic_DNA"/>
</dbReference>
<accession>A0A1L7WMA2</accession>
<evidence type="ECO:0000313" key="3">
    <source>
        <dbReference type="EMBL" id="CZR53909.1"/>
    </source>
</evidence>
<feature type="region of interest" description="Disordered" evidence="1">
    <location>
        <begin position="180"/>
        <end position="221"/>
    </location>
</feature>
<protein>
    <recommendedName>
        <fullName evidence="5">Glycoprotease family protein</fullName>
    </recommendedName>
</protein>
<reference evidence="3 4" key="1">
    <citation type="submission" date="2016-03" db="EMBL/GenBank/DDBJ databases">
        <authorList>
            <person name="Ploux O."/>
        </authorList>
    </citation>
    <scope>NUCLEOTIDE SEQUENCE [LARGE SCALE GENOMIC DNA]</scope>
    <source>
        <strain evidence="3 4">UAMH 11012</strain>
    </source>
</reference>
<feature type="compositionally biased region" description="Acidic residues" evidence="1">
    <location>
        <begin position="341"/>
        <end position="352"/>
    </location>
</feature>
<dbReference type="AlphaFoldDB" id="A0A1L7WMA2"/>
<feature type="transmembrane region" description="Helical" evidence="2">
    <location>
        <begin position="751"/>
        <end position="774"/>
    </location>
</feature>
<evidence type="ECO:0000313" key="4">
    <source>
        <dbReference type="Proteomes" id="UP000184330"/>
    </source>
</evidence>
<feature type="compositionally biased region" description="Polar residues" evidence="1">
    <location>
        <begin position="180"/>
        <end position="195"/>
    </location>
</feature>
<keyword evidence="2" id="KW-1133">Transmembrane helix</keyword>
<feature type="region of interest" description="Disordered" evidence="1">
    <location>
        <begin position="339"/>
        <end position="361"/>
    </location>
</feature>
<feature type="region of interest" description="Disordered" evidence="1">
    <location>
        <begin position="1"/>
        <end position="113"/>
    </location>
</feature>
<feature type="compositionally biased region" description="Acidic residues" evidence="1">
    <location>
        <begin position="29"/>
        <end position="47"/>
    </location>
</feature>
<keyword evidence="2" id="KW-0472">Membrane</keyword>
<evidence type="ECO:0008006" key="5">
    <source>
        <dbReference type="Google" id="ProtNLM"/>
    </source>
</evidence>